<feature type="transmembrane region" description="Helical" evidence="12">
    <location>
        <begin position="78"/>
        <end position="98"/>
    </location>
</feature>
<evidence type="ECO:0000313" key="14">
    <source>
        <dbReference type="Proteomes" id="UP000465810"/>
    </source>
</evidence>
<evidence type="ECO:0000256" key="11">
    <source>
        <dbReference type="ARBA" id="ARBA00035585"/>
    </source>
</evidence>
<dbReference type="AlphaFoldDB" id="A0A7X4GEV1"/>
<comment type="similarity">
    <text evidence="10 12">Belongs to the fluoride channel Fluc/FEX (TC 1.A.43) family.</text>
</comment>
<evidence type="ECO:0000256" key="12">
    <source>
        <dbReference type="HAMAP-Rule" id="MF_00454"/>
    </source>
</evidence>
<dbReference type="RefSeq" id="WP_160985062.1">
    <property type="nucleotide sequence ID" value="NZ_WVTD01000003.1"/>
</dbReference>
<dbReference type="GO" id="GO:0062054">
    <property type="term" value="F:fluoride channel activity"/>
    <property type="evidence" value="ECO:0007669"/>
    <property type="project" value="UniProtKB-UniRule"/>
</dbReference>
<dbReference type="InterPro" id="IPR003691">
    <property type="entry name" value="FluC"/>
</dbReference>
<keyword evidence="6 12" id="KW-0915">Sodium</keyword>
<gene>
    <name evidence="12 13" type="primary">crcB</name>
    <name evidence="12" type="synonym">fluC</name>
    <name evidence="13" type="ORF">GR702_06030</name>
</gene>
<evidence type="ECO:0000256" key="3">
    <source>
        <dbReference type="ARBA" id="ARBA00022519"/>
    </source>
</evidence>
<feature type="binding site" evidence="12">
    <location>
        <position position="92"/>
    </location>
    <ligand>
        <name>Na(+)</name>
        <dbReference type="ChEBI" id="CHEBI:29101"/>
        <note>structural</note>
    </ligand>
</feature>
<dbReference type="GO" id="GO:0140114">
    <property type="term" value="P:cellular detoxification of fluoride"/>
    <property type="evidence" value="ECO:0007669"/>
    <property type="project" value="UniProtKB-UniRule"/>
</dbReference>
<keyword evidence="3" id="KW-0997">Cell inner membrane</keyword>
<feature type="binding site" evidence="12">
    <location>
        <position position="89"/>
    </location>
    <ligand>
        <name>Na(+)</name>
        <dbReference type="ChEBI" id="CHEBI:29101"/>
        <note>structural</note>
    </ligand>
</feature>
<keyword evidence="9 12" id="KW-0407">Ion channel</keyword>
<evidence type="ECO:0000256" key="9">
    <source>
        <dbReference type="ARBA" id="ARBA00023303"/>
    </source>
</evidence>
<evidence type="ECO:0000256" key="6">
    <source>
        <dbReference type="ARBA" id="ARBA00023053"/>
    </source>
</evidence>
<comment type="caution">
    <text evidence="13">The sequence shown here is derived from an EMBL/GenBank/DDBJ whole genome shotgun (WGS) entry which is preliminary data.</text>
</comment>
<keyword evidence="5 12" id="KW-1133">Transmembrane helix</keyword>
<keyword evidence="8 12" id="KW-0472">Membrane</keyword>
<evidence type="ECO:0000313" key="13">
    <source>
        <dbReference type="EMBL" id="MYL97332.1"/>
    </source>
</evidence>
<reference evidence="13 14" key="1">
    <citation type="submission" date="2019-12" db="EMBL/GenBank/DDBJ databases">
        <authorList>
            <person name="Feng G."/>
            <person name="Zhu H."/>
        </authorList>
    </citation>
    <scope>NUCLEOTIDE SEQUENCE [LARGE SCALE GENOMIC DNA]</scope>
    <source>
        <strain evidence="13 14">FGD1</strain>
    </source>
</reference>
<dbReference type="GO" id="GO:0005886">
    <property type="term" value="C:plasma membrane"/>
    <property type="evidence" value="ECO:0007669"/>
    <property type="project" value="UniProtKB-SubCell"/>
</dbReference>
<dbReference type="Pfam" id="PF02537">
    <property type="entry name" value="CRCB"/>
    <property type="match status" value="1"/>
</dbReference>
<keyword evidence="7 12" id="KW-0406">Ion transport</keyword>
<keyword evidence="4 12" id="KW-0812">Transmembrane</keyword>
<feature type="transmembrane region" description="Helical" evidence="12">
    <location>
        <begin position="44"/>
        <end position="66"/>
    </location>
</feature>
<comment type="function">
    <text evidence="12">Fluoride-specific ion channel. Important for reducing fluoride concentration in the cell, thus reducing its toxicity.</text>
</comment>
<dbReference type="NCBIfam" id="TIGR00494">
    <property type="entry name" value="crcB"/>
    <property type="match status" value="1"/>
</dbReference>
<feature type="transmembrane region" description="Helical" evidence="12">
    <location>
        <begin position="110"/>
        <end position="133"/>
    </location>
</feature>
<dbReference type="PANTHER" id="PTHR28259:SF1">
    <property type="entry name" value="FLUORIDE EXPORT PROTEIN 1-RELATED"/>
    <property type="match status" value="1"/>
</dbReference>
<dbReference type="EMBL" id="WVTD01000003">
    <property type="protein sequence ID" value="MYL97332.1"/>
    <property type="molecule type" value="Genomic_DNA"/>
</dbReference>
<evidence type="ECO:0000256" key="10">
    <source>
        <dbReference type="ARBA" id="ARBA00035120"/>
    </source>
</evidence>
<comment type="activity regulation">
    <text evidence="12">Na(+) is not transported, but it plays an essential structural role and its presence is essential for fluoride channel function.</text>
</comment>
<keyword evidence="12" id="KW-0813">Transport</keyword>
<evidence type="ECO:0000256" key="4">
    <source>
        <dbReference type="ARBA" id="ARBA00022692"/>
    </source>
</evidence>
<evidence type="ECO:0000256" key="2">
    <source>
        <dbReference type="ARBA" id="ARBA00022475"/>
    </source>
</evidence>
<protein>
    <recommendedName>
        <fullName evidence="12">Fluoride-specific ion channel FluC</fullName>
    </recommendedName>
</protein>
<evidence type="ECO:0000256" key="7">
    <source>
        <dbReference type="ARBA" id="ARBA00023065"/>
    </source>
</evidence>
<keyword evidence="14" id="KW-1185">Reference proteome</keyword>
<organism evidence="13 14">
    <name type="scientific">Novosphingobium silvae</name>
    <dbReference type="NCBI Taxonomy" id="2692619"/>
    <lineage>
        <taxon>Bacteria</taxon>
        <taxon>Pseudomonadati</taxon>
        <taxon>Pseudomonadota</taxon>
        <taxon>Alphaproteobacteria</taxon>
        <taxon>Sphingomonadales</taxon>
        <taxon>Sphingomonadaceae</taxon>
        <taxon>Novosphingobium</taxon>
    </lineage>
</organism>
<evidence type="ECO:0000256" key="1">
    <source>
        <dbReference type="ARBA" id="ARBA00004651"/>
    </source>
</evidence>
<keyword evidence="12" id="KW-0479">Metal-binding</keyword>
<comment type="catalytic activity">
    <reaction evidence="11">
        <text>fluoride(in) = fluoride(out)</text>
        <dbReference type="Rhea" id="RHEA:76159"/>
        <dbReference type="ChEBI" id="CHEBI:17051"/>
    </reaction>
    <physiologicalReaction direction="left-to-right" evidence="11">
        <dbReference type="Rhea" id="RHEA:76160"/>
    </physiologicalReaction>
</comment>
<evidence type="ECO:0000256" key="8">
    <source>
        <dbReference type="ARBA" id="ARBA00023136"/>
    </source>
</evidence>
<accession>A0A7X4GEV1</accession>
<dbReference type="GO" id="GO:0046872">
    <property type="term" value="F:metal ion binding"/>
    <property type="evidence" value="ECO:0007669"/>
    <property type="project" value="UniProtKB-KW"/>
</dbReference>
<name>A0A7X4GEV1_9SPHN</name>
<proteinExistence type="inferred from homology"/>
<sequence length="139" mass="14189">MPQPSFLAASFYVAGGGAFGSWLRFLVGRGWTATLGPLRAGAFPYGTLTVNILGSLAMGLFVGWLARSGGPAAEQAEASRLLIAVGLLGGFTTFSSFSLDVVSLIGRGEIALAISYTGLSLVAGVGGLFLGILMMRSPV</sequence>
<evidence type="ECO:0000256" key="5">
    <source>
        <dbReference type="ARBA" id="ARBA00022989"/>
    </source>
</evidence>
<dbReference type="Proteomes" id="UP000465810">
    <property type="component" value="Unassembled WGS sequence"/>
</dbReference>
<comment type="subcellular location">
    <subcellularLocation>
        <location evidence="1 12">Cell membrane</location>
        <topology evidence="1 12">Multi-pass membrane protein</topology>
    </subcellularLocation>
</comment>
<dbReference type="PANTHER" id="PTHR28259">
    <property type="entry name" value="FLUORIDE EXPORT PROTEIN 1-RELATED"/>
    <property type="match status" value="1"/>
</dbReference>
<dbReference type="HAMAP" id="MF_00454">
    <property type="entry name" value="FluC"/>
    <property type="match status" value="1"/>
</dbReference>
<keyword evidence="2 12" id="KW-1003">Cell membrane</keyword>